<keyword evidence="7" id="KW-0472">Membrane</keyword>
<dbReference type="SUPFAM" id="SSF46626">
    <property type="entry name" value="Cytochrome c"/>
    <property type="match status" value="1"/>
</dbReference>
<name>A0ABU1F4N5_9RHOB</name>
<dbReference type="EMBL" id="JAVKPH010000002">
    <property type="protein sequence ID" value="MDR5651414.1"/>
    <property type="molecule type" value="Genomic_DNA"/>
</dbReference>
<sequence>MKTTERLIGALAGLGFALLAFYALFVVGALIYKGTGPAPVAFIAPAEPAATAAADTAEAGADPAAEPAAEPAAQGGVDLAAGEKAFKPCKACHTIAEGGKNGTGPNLWGVHGRGVATAEGFAYSDALKALAGQVWDEAALDAFLENPKAYAKGTKMAFAGVKKAEDRANLIAWLATQSGTPVTLAGAAPAASDVPVAEETPAEPYADLADDAVVTLDPVPYPEGVTYADAPALTEAELAAIETKVAELEAAIPAMDYEAARYHPLHFQPAIATASSAECLACHKEILNHQPRATSPAGVKAADSLAWYQTLDTYSGPQADFHWRHTESDFAKSVMKLECNFCHKGNDPREESPDMMPGRDHFTAAASPEFTLRKMVNPSETCLLCHGAMPDPVEIMGLSGPWPEARVDMEYAEAPNGCLSCHAESFRTNRHQVNYLNAATIEDLARNGTSDTCYGCHGGRAWYRISYPYARTPWPGMDLETVPDWAAGRPAAPKPEHRIAE</sequence>
<comment type="caution">
    <text evidence="9">The sequence shown here is derived from an EMBL/GenBank/DDBJ whole genome shotgun (WGS) entry which is preliminary data.</text>
</comment>
<gene>
    <name evidence="9" type="ORF">RGD00_02265</name>
</gene>
<evidence type="ECO:0000256" key="5">
    <source>
        <dbReference type="ARBA" id="ARBA00023004"/>
    </source>
</evidence>
<feature type="transmembrane region" description="Helical" evidence="7">
    <location>
        <begin position="7"/>
        <end position="32"/>
    </location>
</feature>
<dbReference type="RefSeq" id="WP_310455567.1">
    <property type="nucleotide sequence ID" value="NZ_JAVKPH010000002.1"/>
</dbReference>
<evidence type="ECO:0000256" key="1">
    <source>
        <dbReference type="ARBA" id="ARBA00022448"/>
    </source>
</evidence>
<reference evidence="9 10" key="1">
    <citation type="submission" date="2023-09" db="EMBL/GenBank/DDBJ databases">
        <title>Xinfangfangia sedmenti sp. nov., isolated the sedment.</title>
        <authorList>
            <person name="Xu L."/>
        </authorList>
    </citation>
    <scope>NUCLEOTIDE SEQUENCE [LARGE SCALE GENOMIC DNA]</scope>
    <source>
        <strain evidence="9 10">LG-4</strain>
    </source>
</reference>
<protein>
    <submittedName>
        <fullName evidence="9">C-type cytochrome</fullName>
    </submittedName>
</protein>
<dbReference type="InterPro" id="IPR036909">
    <property type="entry name" value="Cyt_c-like_dom_sf"/>
</dbReference>
<dbReference type="InterPro" id="IPR009056">
    <property type="entry name" value="Cyt_c-like_dom"/>
</dbReference>
<keyword evidence="5 6" id="KW-0408">Iron</keyword>
<dbReference type="Pfam" id="PF00034">
    <property type="entry name" value="Cytochrom_C"/>
    <property type="match status" value="1"/>
</dbReference>
<keyword evidence="7" id="KW-1133">Transmembrane helix</keyword>
<evidence type="ECO:0000256" key="2">
    <source>
        <dbReference type="ARBA" id="ARBA00022617"/>
    </source>
</evidence>
<evidence type="ECO:0000256" key="6">
    <source>
        <dbReference type="PROSITE-ProRule" id="PRU00433"/>
    </source>
</evidence>
<dbReference type="PRINTS" id="PR00604">
    <property type="entry name" value="CYTCHRMECIAB"/>
</dbReference>
<keyword evidence="1" id="KW-0813">Transport</keyword>
<accession>A0ABU1F4N5</accession>
<proteinExistence type="predicted"/>
<evidence type="ECO:0000313" key="10">
    <source>
        <dbReference type="Proteomes" id="UP001247754"/>
    </source>
</evidence>
<dbReference type="Gene3D" id="1.10.760.10">
    <property type="entry name" value="Cytochrome c-like domain"/>
    <property type="match status" value="1"/>
</dbReference>
<organism evidence="9 10">
    <name type="scientific">Ruixingdingia sedimenti</name>
    <dbReference type="NCBI Taxonomy" id="3073604"/>
    <lineage>
        <taxon>Bacteria</taxon>
        <taxon>Pseudomonadati</taxon>
        <taxon>Pseudomonadota</taxon>
        <taxon>Alphaproteobacteria</taxon>
        <taxon>Rhodobacterales</taxon>
        <taxon>Paracoccaceae</taxon>
        <taxon>Ruixingdingia</taxon>
    </lineage>
</organism>
<keyword evidence="7" id="KW-0812">Transmembrane</keyword>
<evidence type="ECO:0000256" key="7">
    <source>
        <dbReference type="SAM" id="Phobius"/>
    </source>
</evidence>
<keyword evidence="2 6" id="KW-0349">Heme</keyword>
<feature type="domain" description="Cytochrome c" evidence="8">
    <location>
        <begin position="353"/>
        <end position="490"/>
    </location>
</feature>
<dbReference type="SUPFAM" id="SSF48695">
    <property type="entry name" value="Multiheme cytochromes"/>
    <property type="match status" value="1"/>
</dbReference>
<evidence type="ECO:0000256" key="3">
    <source>
        <dbReference type="ARBA" id="ARBA00022723"/>
    </source>
</evidence>
<dbReference type="InterPro" id="IPR036280">
    <property type="entry name" value="Multihaem_cyt_sf"/>
</dbReference>
<dbReference type="PROSITE" id="PS51007">
    <property type="entry name" value="CYTC"/>
    <property type="match status" value="2"/>
</dbReference>
<evidence type="ECO:0000256" key="4">
    <source>
        <dbReference type="ARBA" id="ARBA00022982"/>
    </source>
</evidence>
<dbReference type="Proteomes" id="UP001247754">
    <property type="component" value="Unassembled WGS sequence"/>
</dbReference>
<dbReference type="Gene3D" id="1.10.1130.10">
    <property type="entry name" value="Flavocytochrome C3, Chain A"/>
    <property type="match status" value="1"/>
</dbReference>
<feature type="domain" description="Cytochrome c" evidence="8">
    <location>
        <begin position="77"/>
        <end position="178"/>
    </location>
</feature>
<keyword evidence="4" id="KW-0249">Electron transport</keyword>
<dbReference type="PANTHER" id="PTHR11961">
    <property type="entry name" value="CYTOCHROME C"/>
    <property type="match status" value="1"/>
</dbReference>
<keyword evidence="10" id="KW-1185">Reference proteome</keyword>
<evidence type="ECO:0000313" key="9">
    <source>
        <dbReference type="EMBL" id="MDR5651414.1"/>
    </source>
</evidence>
<evidence type="ECO:0000259" key="8">
    <source>
        <dbReference type="PROSITE" id="PS51007"/>
    </source>
</evidence>
<keyword evidence="3 6" id="KW-0479">Metal-binding</keyword>
<dbReference type="InterPro" id="IPR002327">
    <property type="entry name" value="Cyt_c_1A/1B"/>
</dbReference>